<gene>
    <name evidence="6" type="ORF">GGX14DRAFT_356998</name>
</gene>
<feature type="transmembrane region" description="Helical" evidence="5">
    <location>
        <begin position="29"/>
        <end position="48"/>
    </location>
</feature>
<name>A0AAD6VVG2_9AGAR</name>
<dbReference type="AlphaFoldDB" id="A0AAD6VVG2"/>
<evidence type="ECO:0000256" key="2">
    <source>
        <dbReference type="ARBA" id="ARBA00022692"/>
    </source>
</evidence>
<reference evidence="6" key="1">
    <citation type="submission" date="2023-03" db="EMBL/GenBank/DDBJ databases">
        <title>Massive genome expansion in bonnet fungi (Mycena s.s.) driven by repeated elements and novel gene families across ecological guilds.</title>
        <authorList>
            <consortium name="Lawrence Berkeley National Laboratory"/>
            <person name="Harder C.B."/>
            <person name="Miyauchi S."/>
            <person name="Viragh M."/>
            <person name="Kuo A."/>
            <person name="Thoen E."/>
            <person name="Andreopoulos B."/>
            <person name="Lu D."/>
            <person name="Skrede I."/>
            <person name="Drula E."/>
            <person name="Henrissat B."/>
            <person name="Morin E."/>
            <person name="Kohler A."/>
            <person name="Barry K."/>
            <person name="LaButti K."/>
            <person name="Morin E."/>
            <person name="Salamov A."/>
            <person name="Lipzen A."/>
            <person name="Mereny Z."/>
            <person name="Hegedus B."/>
            <person name="Baldrian P."/>
            <person name="Stursova M."/>
            <person name="Weitz H."/>
            <person name="Taylor A."/>
            <person name="Grigoriev I.V."/>
            <person name="Nagy L.G."/>
            <person name="Martin F."/>
            <person name="Kauserud H."/>
        </authorList>
    </citation>
    <scope>NUCLEOTIDE SEQUENCE</scope>
    <source>
        <strain evidence="6">9144</strain>
    </source>
</reference>
<evidence type="ECO:0000256" key="5">
    <source>
        <dbReference type="SAM" id="Phobius"/>
    </source>
</evidence>
<keyword evidence="7" id="KW-1185">Reference proteome</keyword>
<dbReference type="InterPro" id="IPR023271">
    <property type="entry name" value="Aquaporin-like"/>
</dbReference>
<sequence length="77" mass="8504">VVANMFSVPLGIMFGADISVAYYIRNSLIASFLCNVVGVAGLAVYFYLWDYDVGGLRDAETGDIRRRDESSENMEAK</sequence>
<dbReference type="Gene3D" id="1.20.1080.10">
    <property type="entry name" value="Glycerol uptake facilitator protein"/>
    <property type="match status" value="1"/>
</dbReference>
<keyword evidence="4 5" id="KW-0472">Membrane</keyword>
<evidence type="ECO:0000313" key="6">
    <source>
        <dbReference type="EMBL" id="KAJ7217966.1"/>
    </source>
</evidence>
<dbReference type="EMBL" id="JARJCW010000013">
    <property type="protein sequence ID" value="KAJ7217966.1"/>
    <property type="molecule type" value="Genomic_DNA"/>
</dbReference>
<evidence type="ECO:0000313" key="7">
    <source>
        <dbReference type="Proteomes" id="UP001219525"/>
    </source>
</evidence>
<protein>
    <submittedName>
        <fullName evidence="6">Uncharacterized protein</fullName>
    </submittedName>
</protein>
<evidence type="ECO:0000256" key="3">
    <source>
        <dbReference type="ARBA" id="ARBA00022989"/>
    </source>
</evidence>
<dbReference type="GO" id="GO:0016020">
    <property type="term" value="C:membrane"/>
    <property type="evidence" value="ECO:0007669"/>
    <property type="project" value="UniProtKB-SubCell"/>
</dbReference>
<keyword evidence="3 5" id="KW-1133">Transmembrane helix</keyword>
<feature type="non-terminal residue" evidence="6">
    <location>
        <position position="1"/>
    </location>
</feature>
<keyword evidence="2 5" id="KW-0812">Transmembrane</keyword>
<accession>A0AAD6VVG2</accession>
<comment type="caution">
    <text evidence="6">The sequence shown here is derived from an EMBL/GenBank/DDBJ whole genome shotgun (WGS) entry which is preliminary data.</text>
</comment>
<evidence type="ECO:0000256" key="4">
    <source>
        <dbReference type="ARBA" id="ARBA00023136"/>
    </source>
</evidence>
<feature type="transmembrane region" description="Helical" evidence="5">
    <location>
        <begin position="6"/>
        <end position="24"/>
    </location>
</feature>
<comment type="subcellular location">
    <subcellularLocation>
        <location evidence="1">Membrane</location>
        <topology evidence="1">Multi-pass membrane protein</topology>
    </subcellularLocation>
</comment>
<organism evidence="6 7">
    <name type="scientific">Mycena pura</name>
    <dbReference type="NCBI Taxonomy" id="153505"/>
    <lineage>
        <taxon>Eukaryota</taxon>
        <taxon>Fungi</taxon>
        <taxon>Dikarya</taxon>
        <taxon>Basidiomycota</taxon>
        <taxon>Agaricomycotina</taxon>
        <taxon>Agaricomycetes</taxon>
        <taxon>Agaricomycetidae</taxon>
        <taxon>Agaricales</taxon>
        <taxon>Marasmiineae</taxon>
        <taxon>Mycenaceae</taxon>
        <taxon>Mycena</taxon>
    </lineage>
</organism>
<evidence type="ECO:0000256" key="1">
    <source>
        <dbReference type="ARBA" id="ARBA00004141"/>
    </source>
</evidence>
<proteinExistence type="predicted"/>
<dbReference type="Proteomes" id="UP001219525">
    <property type="component" value="Unassembled WGS sequence"/>
</dbReference>